<gene>
    <name evidence="1" type="ORF">METZ01_LOCUS129214</name>
</gene>
<protein>
    <submittedName>
        <fullName evidence="1">Uncharacterized protein</fullName>
    </submittedName>
</protein>
<evidence type="ECO:0000313" key="1">
    <source>
        <dbReference type="EMBL" id="SVA76360.1"/>
    </source>
</evidence>
<proteinExistence type="predicted"/>
<organism evidence="1">
    <name type="scientific">marine metagenome</name>
    <dbReference type="NCBI Taxonomy" id="408172"/>
    <lineage>
        <taxon>unclassified sequences</taxon>
        <taxon>metagenomes</taxon>
        <taxon>ecological metagenomes</taxon>
    </lineage>
</organism>
<name>A0A381YHG1_9ZZZZ</name>
<sequence length="160" mass="18611">MFIVCPGLTAQSNWSGGNLSKISEVLLDISVDGLEDPMWEKKVEQISLLFLDRYKLKINPDRFSPAVDIRISVIEPGDNPLVSYNIDLSVYDFFVSKDDYTKNYSKKKIIKKFKTGKIYQQNILGQSSNEMMRPDMENTLIRLLDNFIDQWYQDNPLKQF</sequence>
<accession>A0A381YHG1</accession>
<dbReference type="EMBL" id="UINC01018225">
    <property type="protein sequence ID" value="SVA76360.1"/>
    <property type="molecule type" value="Genomic_DNA"/>
</dbReference>
<dbReference type="AlphaFoldDB" id="A0A381YHG1"/>
<reference evidence="1" key="1">
    <citation type="submission" date="2018-05" db="EMBL/GenBank/DDBJ databases">
        <authorList>
            <person name="Lanie J.A."/>
            <person name="Ng W.-L."/>
            <person name="Kazmierczak K.M."/>
            <person name="Andrzejewski T.M."/>
            <person name="Davidsen T.M."/>
            <person name="Wayne K.J."/>
            <person name="Tettelin H."/>
            <person name="Glass J.I."/>
            <person name="Rusch D."/>
            <person name="Podicherti R."/>
            <person name="Tsui H.-C.T."/>
            <person name="Winkler M.E."/>
        </authorList>
    </citation>
    <scope>NUCLEOTIDE SEQUENCE</scope>
</reference>